<accession>A0A517S7H4</accession>
<proteinExistence type="predicted"/>
<dbReference type="AlphaFoldDB" id="A0A517S7H4"/>
<sequence length="290" mass="32206" precursor="true">MRAGHYAGAFFFLFFGASTASATNPGFLPGDCCFLTNLTQEKVKDLQNSNSPTFSYKVPDPLSMAFCGYSGYWRLEIPDMPQAQRAALKAAYESAREFQPRELTELKDSETGRLEVIESNPLRVLVVNRDFDFKRYGVLGKYNEAWPKESLAGAGGFFGGGSGSTPARSYVPIVQNAEIVIQEWYHGSEVAPLAVELPAPLEATVGGKPVLQPAKAKKPLRFIVLPERFESYVKPEDGTSLYVVDDDVVEYRYHPGDRWLKAADWEKKQDGVEEHLRAVDAQPKSPPSGW</sequence>
<evidence type="ECO:0000313" key="2">
    <source>
        <dbReference type="EMBL" id="QDT52072.1"/>
    </source>
</evidence>
<dbReference type="RefSeq" id="WP_145026086.1">
    <property type="nucleotide sequence ID" value="NZ_CP036271.1"/>
</dbReference>
<feature type="signal peptide" evidence="1">
    <location>
        <begin position="1"/>
        <end position="22"/>
    </location>
</feature>
<dbReference type="InParanoid" id="A0A517S7H4"/>
<evidence type="ECO:0000313" key="3">
    <source>
        <dbReference type="Proteomes" id="UP000315700"/>
    </source>
</evidence>
<gene>
    <name evidence="2" type="ORF">Pan44_00800</name>
</gene>
<dbReference type="OrthoDB" id="289989at2"/>
<reference evidence="2 3" key="1">
    <citation type="submission" date="2019-02" db="EMBL/GenBank/DDBJ databases">
        <title>Deep-cultivation of Planctomycetes and their phenomic and genomic characterization uncovers novel biology.</title>
        <authorList>
            <person name="Wiegand S."/>
            <person name="Jogler M."/>
            <person name="Boedeker C."/>
            <person name="Pinto D."/>
            <person name="Vollmers J."/>
            <person name="Rivas-Marin E."/>
            <person name="Kohn T."/>
            <person name="Peeters S.H."/>
            <person name="Heuer A."/>
            <person name="Rast P."/>
            <person name="Oberbeckmann S."/>
            <person name="Bunk B."/>
            <person name="Jeske O."/>
            <person name="Meyerdierks A."/>
            <person name="Storesund J.E."/>
            <person name="Kallscheuer N."/>
            <person name="Luecker S."/>
            <person name="Lage O.M."/>
            <person name="Pohl T."/>
            <person name="Merkel B.J."/>
            <person name="Hornburger P."/>
            <person name="Mueller R.-W."/>
            <person name="Bruemmer F."/>
            <person name="Labrenz M."/>
            <person name="Spormann A.M."/>
            <person name="Op den Camp H."/>
            <person name="Overmann J."/>
            <person name="Amann R."/>
            <person name="Jetten M.S.M."/>
            <person name="Mascher T."/>
            <person name="Medema M.H."/>
            <person name="Devos D.P."/>
            <person name="Kaster A.-K."/>
            <person name="Ovreas L."/>
            <person name="Rohde M."/>
            <person name="Galperin M.Y."/>
            <person name="Jogler C."/>
        </authorList>
    </citation>
    <scope>NUCLEOTIDE SEQUENCE [LARGE SCALE GENOMIC DNA]</scope>
    <source>
        <strain evidence="2 3">Pan44</strain>
    </source>
</reference>
<protein>
    <submittedName>
        <fullName evidence="2">Uncharacterized protein</fullName>
    </submittedName>
</protein>
<evidence type="ECO:0000256" key="1">
    <source>
        <dbReference type="SAM" id="SignalP"/>
    </source>
</evidence>
<organism evidence="2 3">
    <name type="scientific">Caulifigura coniformis</name>
    <dbReference type="NCBI Taxonomy" id="2527983"/>
    <lineage>
        <taxon>Bacteria</taxon>
        <taxon>Pseudomonadati</taxon>
        <taxon>Planctomycetota</taxon>
        <taxon>Planctomycetia</taxon>
        <taxon>Planctomycetales</taxon>
        <taxon>Planctomycetaceae</taxon>
        <taxon>Caulifigura</taxon>
    </lineage>
</organism>
<dbReference type="Proteomes" id="UP000315700">
    <property type="component" value="Chromosome"/>
</dbReference>
<dbReference type="EMBL" id="CP036271">
    <property type="protein sequence ID" value="QDT52072.1"/>
    <property type="molecule type" value="Genomic_DNA"/>
</dbReference>
<name>A0A517S7H4_9PLAN</name>
<feature type="chain" id="PRO_5021902721" evidence="1">
    <location>
        <begin position="23"/>
        <end position="290"/>
    </location>
</feature>
<keyword evidence="1" id="KW-0732">Signal</keyword>
<keyword evidence="3" id="KW-1185">Reference proteome</keyword>
<dbReference type="KEGG" id="ccos:Pan44_00800"/>